<dbReference type="PANTHER" id="PTHR40661">
    <property type="match status" value="1"/>
</dbReference>
<dbReference type="PANTHER" id="PTHR40661:SF1">
    <property type="entry name" value="HTH CRO_C1-TYPE DOMAIN-CONTAINING PROTEIN"/>
    <property type="match status" value="1"/>
</dbReference>
<dbReference type="Pfam" id="PF00717">
    <property type="entry name" value="Peptidase_S24"/>
    <property type="match status" value="1"/>
</dbReference>
<sequence length="244" mass="28200">MIGSKIRELRKKNNLTLDELEKRLNAKYPNTVNFNKGKLSKWENNKDEPRLGSVAILADFFGVSVDYFMDKQISNDKSKIQVIYDQLVPTRQENVMNYAENQLHEQENNIISISDDRNRIIAHVEGVVAAGLGSYQEENLHMEVNLIEDEVPDKYDTIAQVVGDSMEPLIRNDDLLFIEVTSQVEINSIGIFQINGKNFVKKLKRDYDGRWYLQSLNNNYEEIHLSENDDIRTIGEVVGVYREN</sequence>
<name>A0A139N009_STRGN</name>
<dbReference type="InterPro" id="IPR001387">
    <property type="entry name" value="Cro/C1-type_HTH"/>
</dbReference>
<dbReference type="PROSITE" id="PS50943">
    <property type="entry name" value="HTH_CROC1"/>
    <property type="match status" value="1"/>
</dbReference>
<evidence type="ECO:0000313" key="5">
    <source>
        <dbReference type="EMBL" id="KXT69358.1"/>
    </source>
</evidence>
<protein>
    <submittedName>
        <fullName evidence="5">Phage CI-like repressor</fullName>
    </submittedName>
</protein>
<dbReference type="SUPFAM" id="SSF51306">
    <property type="entry name" value="LexA/Signal peptidase"/>
    <property type="match status" value="1"/>
</dbReference>
<dbReference type="EMBL" id="LQRC01000242">
    <property type="protein sequence ID" value="KXT69358.1"/>
    <property type="molecule type" value="Genomic_DNA"/>
</dbReference>
<dbReference type="GO" id="GO:0003677">
    <property type="term" value="F:DNA binding"/>
    <property type="evidence" value="ECO:0007669"/>
    <property type="project" value="UniProtKB-KW"/>
</dbReference>
<accession>A0A139N009</accession>
<proteinExistence type="predicted"/>
<keyword evidence="1" id="KW-0805">Transcription regulation</keyword>
<dbReference type="SUPFAM" id="SSF47413">
    <property type="entry name" value="lambda repressor-like DNA-binding domains"/>
    <property type="match status" value="1"/>
</dbReference>
<keyword evidence="3" id="KW-0804">Transcription</keyword>
<dbReference type="CDD" id="cd06529">
    <property type="entry name" value="S24_LexA-like"/>
    <property type="match status" value="1"/>
</dbReference>
<dbReference type="Gene3D" id="1.10.260.40">
    <property type="entry name" value="lambda repressor-like DNA-binding domains"/>
    <property type="match status" value="1"/>
</dbReference>
<dbReference type="Pfam" id="PF12844">
    <property type="entry name" value="HTH_19"/>
    <property type="match status" value="1"/>
</dbReference>
<keyword evidence="2" id="KW-0238">DNA-binding</keyword>
<dbReference type="InterPro" id="IPR036286">
    <property type="entry name" value="LexA/Signal_pep-like_sf"/>
</dbReference>
<feature type="domain" description="HTH cro/C1-type" evidence="4">
    <location>
        <begin position="6"/>
        <end position="68"/>
    </location>
</feature>
<dbReference type="AlphaFoldDB" id="A0A139N009"/>
<evidence type="ECO:0000313" key="6">
    <source>
        <dbReference type="Proteomes" id="UP000070096"/>
    </source>
</evidence>
<dbReference type="Proteomes" id="UP000070096">
    <property type="component" value="Unassembled WGS sequence"/>
</dbReference>
<dbReference type="PATRIC" id="fig|1302.21.peg.2043"/>
<dbReference type="InterPro" id="IPR015927">
    <property type="entry name" value="Peptidase_S24_S26A/B/C"/>
</dbReference>
<dbReference type="InterPro" id="IPR010982">
    <property type="entry name" value="Lambda_DNA-bd_dom_sf"/>
</dbReference>
<organism evidence="5 6">
    <name type="scientific">Streptococcus gordonii</name>
    <dbReference type="NCBI Taxonomy" id="1302"/>
    <lineage>
        <taxon>Bacteria</taxon>
        <taxon>Bacillati</taxon>
        <taxon>Bacillota</taxon>
        <taxon>Bacilli</taxon>
        <taxon>Lactobacillales</taxon>
        <taxon>Streptococcaceae</taxon>
        <taxon>Streptococcus</taxon>
    </lineage>
</organism>
<reference evidence="5 6" key="1">
    <citation type="submission" date="2016-01" db="EMBL/GenBank/DDBJ databases">
        <title>Highly variable Streptococcus oralis are common among viridans streptococci isolated from primates.</title>
        <authorList>
            <person name="Denapaite D."/>
            <person name="Rieger M."/>
            <person name="Koendgen S."/>
            <person name="Brueckner R."/>
            <person name="Ochigava I."/>
            <person name="Kappeler P."/>
            <person name="Maetz-Rensing K."/>
            <person name="Leendertz F."/>
            <person name="Hakenbeck R."/>
        </authorList>
    </citation>
    <scope>NUCLEOTIDE SEQUENCE [LARGE SCALE GENOMIC DNA]</scope>
    <source>
        <strain evidence="5 6">DD07</strain>
    </source>
</reference>
<evidence type="ECO:0000259" key="4">
    <source>
        <dbReference type="PROSITE" id="PS50943"/>
    </source>
</evidence>
<dbReference type="Gene3D" id="2.10.109.10">
    <property type="entry name" value="Umud Fragment, subunit A"/>
    <property type="match status" value="1"/>
</dbReference>
<evidence type="ECO:0000256" key="3">
    <source>
        <dbReference type="ARBA" id="ARBA00023163"/>
    </source>
</evidence>
<comment type="caution">
    <text evidence="5">The sequence shown here is derived from an EMBL/GenBank/DDBJ whole genome shotgun (WGS) entry which is preliminary data.</text>
</comment>
<evidence type="ECO:0000256" key="1">
    <source>
        <dbReference type="ARBA" id="ARBA00023015"/>
    </source>
</evidence>
<dbReference type="InterPro" id="IPR039418">
    <property type="entry name" value="LexA-like"/>
</dbReference>
<evidence type="ECO:0000256" key="2">
    <source>
        <dbReference type="ARBA" id="ARBA00023125"/>
    </source>
</evidence>
<gene>
    <name evidence="5" type="ORF">SGODD07_01847</name>
</gene>
<dbReference type="CDD" id="cd00093">
    <property type="entry name" value="HTH_XRE"/>
    <property type="match status" value="1"/>
</dbReference>
<dbReference type="SMART" id="SM00530">
    <property type="entry name" value="HTH_XRE"/>
    <property type="match status" value="1"/>
</dbReference>